<organism evidence="2 3">
    <name type="scientific">Cladophialophora carrionii</name>
    <dbReference type="NCBI Taxonomy" id="86049"/>
    <lineage>
        <taxon>Eukaryota</taxon>
        <taxon>Fungi</taxon>
        <taxon>Dikarya</taxon>
        <taxon>Ascomycota</taxon>
        <taxon>Pezizomycotina</taxon>
        <taxon>Eurotiomycetes</taxon>
        <taxon>Chaetothyriomycetidae</taxon>
        <taxon>Chaetothyriales</taxon>
        <taxon>Herpotrichiellaceae</taxon>
        <taxon>Cladophialophora</taxon>
    </lineage>
</organism>
<dbReference type="Proteomes" id="UP000094526">
    <property type="component" value="Unassembled WGS sequence"/>
</dbReference>
<keyword evidence="3" id="KW-1185">Reference proteome</keyword>
<evidence type="ECO:0000313" key="2">
    <source>
        <dbReference type="EMBL" id="OCT53538.1"/>
    </source>
</evidence>
<feature type="region of interest" description="Disordered" evidence="1">
    <location>
        <begin position="35"/>
        <end position="81"/>
    </location>
</feature>
<sequence>MNVFGYYRADTGDKQNYMRHTQASSPQKNDARWAAAQANQSVNRTSALPPPRQKEFSAGRKQNSIEHPWGRARSPTSDELRVTSSCVLSVITEYDLPMCWRVHAP</sequence>
<dbReference type="VEuPathDB" id="FungiDB:CLCR_11057"/>
<dbReference type="EMBL" id="LGRB01000008">
    <property type="protein sequence ID" value="OCT53538.1"/>
    <property type="molecule type" value="Genomic_DNA"/>
</dbReference>
<evidence type="ECO:0000313" key="3">
    <source>
        <dbReference type="Proteomes" id="UP000094526"/>
    </source>
</evidence>
<gene>
    <name evidence="2" type="ORF">CLCR_11057</name>
</gene>
<reference evidence="3" key="1">
    <citation type="submission" date="2015-07" db="EMBL/GenBank/DDBJ databases">
        <authorList>
            <person name="Teixeira M.M."/>
            <person name="Souza R.C."/>
            <person name="Almeida L.G."/>
            <person name="Vicente V.A."/>
            <person name="de Hoog S."/>
            <person name="Bocca A.L."/>
            <person name="de Almeida S.R."/>
            <person name="Vasconcelos A.T."/>
            <person name="Felipe M.S."/>
        </authorList>
    </citation>
    <scope>NUCLEOTIDE SEQUENCE [LARGE SCALE GENOMIC DNA]</scope>
    <source>
        <strain evidence="3">KSF</strain>
    </source>
</reference>
<dbReference type="AlphaFoldDB" id="A0A1C1CYM0"/>
<feature type="compositionally biased region" description="Polar residues" evidence="1">
    <location>
        <begin position="37"/>
        <end position="46"/>
    </location>
</feature>
<comment type="caution">
    <text evidence="2">The sequence shown here is derived from an EMBL/GenBank/DDBJ whole genome shotgun (WGS) entry which is preliminary data.</text>
</comment>
<name>A0A1C1CYM0_9EURO</name>
<protein>
    <submittedName>
        <fullName evidence="2">Uncharacterized protein</fullName>
    </submittedName>
</protein>
<evidence type="ECO:0000256" key="1">
    <source>
        <dbReference type="SAM" id="MobiDB-lite"/>
    </source>
</evidence>
<accession>A0A1C1CYM0</accession>
<proteinExistence type="predicted"/>